<dbReference type="InterPro" id="IPR018785">
    <property type="entry name" value="CDPF1_dom"/>
</dbReference>
<evidence type="ECO:0000256" key="2">
    <source>
        <dbReference type="ARBA" id="ARBA00014801"/>
    </source>
</evidence>
<evidence type="ECO:0000313" key="6">
    <source>
        <dbReference type="Proteomes" id="UP000274131"/>
    </source>
</evidence>
<accession>A0A158Q983</accession>
<dbReference type="OrthoDB" id="191995at2759"/>
<sequence>MGTNLELTDTDEGVRESRVDEKLGDPLVSFVCCVCGISFKCHYGRVSVSGMTYSYRYREEVYYLMDPFRNRTKVDERRVTSDEKTTRREGKTNNGLSILDFVVVGSLCTICGQPVCVDEVCGVFYAKTYCSNCINKHEVHFPKELVQKLQSARTARQKREAEKVGPLVMADEDKNR</sequence>
<reference evidence="5 6" key="2">
    <citation type="submission" date="2018-10" db="EMBL/GenBank/DDBJ databases">
        <authorList>
            <consortium name="Pathogen Informatics"/>
        </authorList>
    </citation>
    <scope>NUCLEOTIDE SEQUENCE [LARGE SCALE GENOMIC DNA]</scope>
</reference>
<evidence type="ECO:0000256" key="1">
    <source>
        <dbReference type="ARBA" id="ARBA00007917"/>
    </source>
</evidence>
<comment type="similarity">
    <text evidence="1">Belongs to the CDPF1 family.</text>
</comment>
<name>A0A158Q983_ENTVE</name>
<dbReference type="EMBL" id="UXUI01007160">
    <property type="protein sequence ID" value="VDD85876.1"/>
    <property type="molecule type" value="Genomic_DNA"/>
</dbReference>
<dbReference type="WBParaSite" id="EVEC_0000131101-mRNA-1">
    <property type="protein sequence ID" value="EVEC_0000131101-mRNA-1"/>
    <property type="gene ID" value="EVEC_0000131101"/>
</dbReference>
<organism evidence="7">
    <name type="scientific">Enterobius vermicularis</name>
    <name type="common">Human pinworm</name>
    <dbReference type="NCBI Taxonomy" id="51028"/>
    <lineage>
        <taxon>Eukaryota</taxon>
        <taxon>Metazoa</taxon>
        <taxon>Ecdysozoa</taxon>
        <taxon>Nematoda</taxon>
        <taxon>Chromadorea</taxon>
        <taxon>Rhabditida</taxon>
        <taxon>Spirurina</taxon>
        <taxon>Oxyuridomorpha</taxon>
        <taxon>Oxyuroidea</taxon>
        <taxon>Oxyuridae</taxon>
        <taxon>Enterobius</taxon>
    </lineage>
</organism>
<gene>
    <name evidence="5" type="ORF">EVEC_LOCUS1019</name>
</gene>
<keyword evidence="6" id="KW-1185">Reference proteome</keyword>
<feature type="region of interest" description="Disordered" evidence="3">
    <location>
        <begin position="156"/>
        <end position="176"/>
    </location>
</feature>
<evidence type="ECO:0000256" key="3">
    <source>
        <dbReference type="SAM" id="MobiDB-lite"/>
    </source>
</evidence>
<evidence type="ECO:0000313" key="5">
    <source>
        <dbReference type="EMBL" id="VDD85876.1"/>
    </source>
</evidence>
<dbReference type="Pfam" id="PF10170">
    <property type="entry name" value="C6_DPF"/>
    <property type="match status" value="1"/>
</dbReference>
<proteinExistence type="inferred from homology"/>
<dbReference type="InterPro" id="IPR042426">
    <property type="entry name" value="CDPF1"/>
</dbReference>
<reference evidence="7" key="1">
    <citation type="submission" date="2016-04" db="UniProtKB">
        <authorList>
            <consortium name="WormBaseParasite"/>
        </authorList>
    </citation>
    <scope>IDENTIFICATION</scope>
</reference>
<dbReference type="AlphaFoldDB" id="A0A158Q983"/>
<dbReference type="PANTHER" id="PTHR31849:SF1">
    <property type="entry name" value="CYSTEINE-RICH DPF MOTIF DOMAIN-CONTAINING PROTEIN 1"/>
    <property type="match status" value="1"/>
</dbReference>
<evidence type="ECO:0000259" key="4">
    <source>
        <dbReference type="Pfam" id="PF10170"/>
    </source>
</evidence>
<feature type="domain" description="Cysteine-rich DPF motif" evidence="4">
    <location>
        <begin position="30"/>
        <end position="149"/>
    </location>
</feature>
<dbReference type="PANTHER" id="PTHR31849">
    <property type="entry name" value="CYSTEINE-RICH PDF MOTIF DOMAIN-CONTAINING PROTEIN 1"/>
    <property type="match status" value="1"/>
</dbReference>
<dbReference type="Proteomes" id="UP000274131">
    <property type="component" value="Unassembled WGS sequence"/>
</dbReference>
<evidence type="ECO:0000313" key="7">
    <source>
        <dbReference type="WBParaSite" id="EVEC_0000131101-mRNA-1"/>
    </source>
</evidence>
<protein>
    <recommendedName>
        <fullName evidence="2">Cysteine-rich DPF motif domain-containing protein 1</fullName>
    </recommendedName>
</protein>